<dbReference type="Proteomes" id="UP001500842">
    <property type="component" value="Unassembled WGS sequence"/>
</dbReference>
<evidence type="ECO:0000313" key="2">
    <source>
        <dbReference type="EMBL" id="GAA1543527.1"/>
    </source>
</evidence>
<protein>
    <submittedName>
        <fullName evidence="2">Uncharacterized protein</fullName>
    </submittedName>
</protein>
<feature type="region of interest" description="Disordered" evidence="1">
    <location>
        <begin position="114"/>
        <end position="145"/>
    </location>
</feature>
<evidence type="ECO:0000313" key="3">
    <source>
        <dbReference type="Proteomes" id="UP001500842"/>
    </source>
</evidence>
<feature type="compositionally biased region" description="Basic and acidic residues" evidence="1">
    <location>
        <begin position="115"/>
        <end position="125"/>
    </location>
</feature>
<name>A0ABN2BND6_9ACTN</name>
<proteinExistence type="predicted"/>
<accession>A0ABN2BND6</accession>
<dbReference type="EMBL" id="BAAAOR010000040">
    <property type="protein sequence ID" value="GAA1543527.1"/>
    <property type="molecule type" value="Genomic_DNA"/>
</dbReference>
<keyword evidence="3" id="KW-1185">Reference proteome</keyword>
<organism evidence="2 3">
    <name type="scientific">Nocardioides humi</name>
    <dbReference type="NCBI Taxonomy" id="449461"/>
    <lineage>
        <taxon>Bacteria</taxon>
        <taxon>Bacillati</taxon>
        <taxon>Actinomycetota</taxon>
        <taxon>Actinomycetes</taxon>
        <taxon>Propionibacteriales</taxon>
        <taxon>Nocardioidaceae</taxon>
        <taxon>Nocardioides</taxon>
    </lineage>
</organism>
<evidence type="ECO:0000256" key="1">
    <source>
        <dbReference type="SAM" id="MobiDB-lite"/>
    </source>
</evidence>
<reference evidence="2 3" key="1">
    <citation type="journal article" date="2019" name="Int. J. Syst. Evol. Microbiol.">
        <title>The Global Catalogue of Microorganisms (GCM) 10K type strain sequencing project: providing services to taxonomists for standard genome sequencing and annotation.</title>
        <authorList>
            <consortium name="The Broad Institute Genomics Platform"/>
            <consortium name="The Broad Institute Genome Sequencing Center for Infectious Disease"/>
            <person name="Wu L."/>
            <person name="Ma J."/>
        </authorList>
    </citation>
    <scope>NUCLEOTIDE SEQUENCE [LARGE SCALE GENOMIC DNA]</scope>
    <source>
        <strain evidence="2 3">JCM 14942</strain>
    </source>
</reference>
<comment type="caution">
    <text evidence="2">The sequence shown here is derived from an EMBL/GenBank/DDBJ whole genome shotgun (WGS) entry which is preliminary data.</text>
</comment>
<sequence>MSTRRRITVTLDGRVAIFRGWRVAELIKDAGAKPIFSRSAGSAGGWMIDRHRLGDVLAYLEQRGLAVTVDEELHDETTVPGAGNLSAGADNMVEERFTGSREMCVRPADPLLLRSQEKFTDDRDSPGTGKNSPGPRNVTEGGGLW</sequence>
<gene>
    <name evidence="2" type="ORF">GCM10009788_52520</name>
</gene>
<dbReference type="RefSeq" id="WP_141007057.1">
    <property type="nucleotide sequence ID" value="NZ_BAAAOR010000040.1"/>
</dbReference>